<evidence type="ECO:0000256" key="1">
    <source>
        <dbReference type="SAM" id="Phobius"/>
    </source>
</evidence>
<accession>A0A4R6EHD9</accession>
<dbReference type="AlphaFoldDB" id="A0A4R6EHD9"/>
<keyword evidence="1" id="KW-0812">Transmembrane</keyword>
<evidence type="ECO:0000313" key="2">
    <source>
        <dbReference type="EMBL" id="TDN56837.1"/>
    </source>
</evidence>
<proteinExistence type="predicted"/>
<protein>
    <submittedName>
        <fullName evidence="2">Uncharacterized protein</fullName>
    </submittedName>
</protein>
<reference evidence="2 3" key="1">
    <citation type="submission" date="2019-03" db="EMBL/GenBank/DDBJ databases">
        <title>Genomic Encyclopedia of Type Strains, Phase IV (KMG-IV): sequencing the most valuable type-strain genomes for metagenomic binning, comparative biology and taxonomic classification.</title>
        <authorList>
            <person name="Goeker M."/>
        </authorList>
    </citation>
    <scope>NUCLEOTIDE SEQUENCE [LARGE SCALE GENOMIC DNA]</scope>
    <source>
        <strain evidence="2 3">DSM 12121</strain>
    </source>
</reference>
<gene>
    <name evidence="2" type="ORF">C7389_101216</name>
</gene>
<feature type="transmembrane region" description="Helical" evidence="1">
    <location>
        <begin position="12"/>
        <end position="41"/>
    </location>
</feature>
<dbReference type="EMBL" id="SNVV01000001">
    <property type="protein sequence ID" value="TDN56837.1"/>
    <property type="molecule type" value="Genomic_DNA"/>
</dbReference>
<keyword evidence="1" id="KW-0472">Membrane</keyword>
<dbReference type="Proteomes" id="UP000295129">
    <property type="component" value="Unassembled WGS sequence"/>
</dbReference>
<organism evidence="2 3">
    <name type="scientific">Azoarcus indigens</name>
    <dbReference type="NCBI Taxonomy" id="29545"/>
    <lineage>
        <taxon>Bacteria</taxon>
        <taxon>Pseudomonadati</taxon>
        <taxon>Pseudomonadota</taxon>
        <taxon>Betaproteobacteria</taxon>
        <taxon>Rhodocyclales</taxon>
        <taxon>Zoogloeaceae</taxon>
        <taxon>Azoarcus</taxon>
    </lineage>
</organism>
<sequence>MNVERLARTYKFSVCTVLLGFVGLCSSYYLLLAAVPFHLYFFSEWGGSWE</sequence>
<comment type="caution">
    <text evidence="2">The sequence shown here is derived from an EMBL/GenBank/DDBJ whole genome shotgun (WGS) entry which is preliminary data.</text>
</comment>
<keyword evidence="1" id="KW-1133">Transmembrane helix</keyword>
<keyword evidence="3" id="KW-1185">Reference proteome</keyword>
<evidence type="ECO:0000313" key="3">
    <source>
        <dbReference type="Proteomes" id="UP000295129"/>
    </source>
</evidence>
<name>A0A4R6EHD9_9RHOO</name>